<name>A0A7H9B3U5_ZYGMR</name>
<feature type="region of interest" description="Disordered" evidence="1">
    <location>
        <begin position="48"/>
        <end position="117"/>
    </location>
</feature>
<dbReference type="Proteomes" id="UP000509704">
    <property type="component" value="Chromosome 5"/>
</dbReference>
<accession>A0A7H9B3U5</accession>
<dbReference type="RefSeq" id="XP_037144811.1">
    <property type="nucleotide sequence ID" value="XM_037288916.1"/>
</dbReference>
<protein>
    <submittedName>
        <fullName evidence="2">Uncharacterized protein</fullName>
    </submittedName>
</protein>
<dbReference type="KEGG" id="zmk:HG535_0E01680"/>
<feature type="compositionally biased region" description="Pro residues" evidence="1">
    <location>
        <begin position="53"/>
        <end position="105"/>
    </location>
</feature>
<organism evidence="2 3">
    <name type="scientific">Zygotorulaspora mrakii</name>
    <name type="common">Zygosaccharomyces mrakii</name>
    <dbReference type="NCBI Taxonomy" id="42260"/>
    <lineage>
        <taxon>Eukaryota</taxon>
        <taxon>Fungi</taxon>
        <taxon>Dikarya</taxon>
        <taxon>Ascomycota</taxon>
        <taxon>Saccharomycotina</taxon>
        <taxon>Saccharomycetes</taxon>
        <taxon>Saccharomycetales</taxon>
        <taxon>Saccharomycetaceae</taxon>
        <taxon>Zygotorulaspora</taxon>
    </lineage>
</organism>
<evidence type="ECO:0000313" key="3">
    <source>
        <dbReference type="Proteomes" id="UP000509704"/>
    </source>
</evidence>
<dbReference type="GeneID" id="59236826"/>
<gene>
    <name evidence="2" type="ORF">HG535_0E01680</name>
</gene>
<keyword evidence="3" id="KW-1185">Reference proteome</keyword>
<proteinExistence type="predicted"/>
<dbReference type="EMBL" id="CP058608">
    <property type="protein sequence ID" value="QLG73084.1"/>
    <property type="molecule type" value="Genomic_DNA"/>
</dbReference>
<reference evidence="2 3" key="1">
    <citation type="submission" date="2020-07" db="EMBL/GenBank/DDBJ databases">
        <title>The yeast mating-type switching endonuclease HO is a domesticated member of an unorthodox homing genetic element family.</title>
        <authorList>
            <person name="Coughlan A.Y."/>
            <person name="Lombardi L."/>
            <person name="Braun-Galleani S."/>
            <person name="Martos A.R."/>
            <person name="Galeote V."/>
            <person name="Bigey F."/>
            <person name="Dequin S."/>
            <person name="Byrne K.P."/>
            <person name="Wolfe K.H."/>
        </authorList>
    </citation>
    <scope>NUCLEOTIDE SEQUENCE [LARGE SCALE GENOMIC DNA]</scope>
    <source>
        <strain evidence="2 3">NRRL Y-6702</strain>
    </source>
</reference>
<evidence type="ECO:0000256" key="1">
    <source>
        <dbReference type="SAM" id="MobiDB-lite"/>
    </source>
</evidence>
<sequence length="169" mass="17846">MHALNAQTIPVFTNSRASVSLPCGIDHTNRRTLPAQRNCLSRMLLPTLRRPPAQNPLPAPFQPPSSPLPAPFQPPSSPLPAPFQPPSSPLPAPFQPPSSPLPAPFQPLRSSTTRKTSVCTHVDSAARLGLDSHPGGSFGEQPKAKVAVFVWGPPGHATCRRVSGSAPAL</sequence>
<dbReference type="AlphaFoldDB" id="A0A7H9B3U5"/>
<evidence type="ECO:0000313" key="2">
    <source>
        <dbReference type="EMBL" id="QLG73084.1"/>
    </source>
</evidence>